<keyword evidence="2" id="KW-0560">Oxidoreductase</keyword>
<feature type="domain" description="JmjC" evidence="7">
    <location>
        <begin position="375"/>
        <end position="541"/>
    </location>
</feature>
<comment type="caution">
    <text evidence="8">The sequence shown here is derived from an EMBL/GenBank/DDBJ whole genome shotgun (WGS) entry which is preliminary data.</text>
</comment>
<dbReference type="Proteomes" id="UP000822688">
    <property type="component" value="Chromosome 5"/>
</dbReference>
<keyword evidence="3" id="KW-0408">Iron</keyword>
<dbReference type="SUPFAM" id="SSF51197">
    <property type="entry name" value="Clavaminate synthase-like"/>
    <property type="match status" value="1"/>
</dbReference>
<feature type="region of interest" description="Disordered" evidence="5">
    <location>
        <begin position="728"/>
        <end position="747"/>
    </location>
</feature>
<dbReference type="InterPro" id="IPR003349">
    <property type="entry name" value="JmjN"/>
</dbReference>
<name>A0A8T0HYN0_CERPU</name>
<dbReference type="Pfam" id="PF05965">
    <property type="entry name" value="FYRC"/>
    <property type="match status" value="1"/>
</dbReference>
<dbReference type="PROSITE" id="PS51184">
    <property type="entry name" value="JMJC"/>
    <property type="match status" value="1"/>
</dbReference>
<evidence type="ECO:0000313" key="8">
    <source>
        <dbReference type="EMBL" id="KAG0575877.1"/>
    </source>
</evidence>
<feature type="compositionally biased region" description="Polar residues" evidence="5">
    <location>
        <begin position="729"/>
        <end position="738"/>
    </location>
</feature>
<dbReference type="PROSITE" id="PS51542">
    <property type="entry name" value="FYRN"/>
    <property type="match status" value="1"/>
</dbReference>
<reference evidence="8" key="1">
    <citation type="submission" date="2020-06" db="EMBL/GenBank/DDBJ databases">
        <title>WGS assembly of Ceratodon purpureus strain R40.</title>
        <authorList>
            <person name="Carey S.B."/>
            <person name="Jenkins J."/>
            <person name="Shu S."/>
            <person name="Lovell J.T."/>
            <person name="Sreedasyam A."/>
            <person name="Maumus F."/>
            <person name="Tiley G.P."/>
            <person name="Fernandez-Pozo N."/>
            <person name="Barry K."/>
            <person name="Chen C."/>
            <person name="Wang M."/>
            <person name="Lipzen A."/>
            <person name="Daum C."/>
            <person name="Saski C.A."/>
            <person name="Payton A.C."/>
            <person name="Mcbreen J.C."/>
            <person name="Conrad R.E."/>
            <person name="Kollar L.M."/>
            <person name="Olsson S."/>
            <person name="Huttunen S."/>
            <person name="Landis J.B."/>
            <person name="Wickett N.J."/>
            <person name="Johnson M.G."/>
            <person name="Rensing S.A."/>
            <person name="Grimwood J."/>
            <person name="Schmutz J."/>
            <person name="Mcdaniel S.F."/>
        </authorList>
    </citation>
    <scope>NUCLEOTIDE SEQUENCE</scope>
    <source>
        <strain evidence="8">R40</strain>
    </source>
</reference>
<dbReference type="PROSITE" id="PS51183">
    <property type="entry name" value="JMJN"/>
    <property type="match status" value="1"/>
</dbReference>
<evidence type="ECO:0000256" key="3">
    <source>
        <dbReference type="ARBA" id="ARBA00023004"/>
    </source>
</evidence>
<organism evidence="8 9">
    <name type="scientific">Ceratodon purpureus</name>
    <name type="common">Fire moss</name>
    <name type="synonym">Dicranum purpureum</name>
    <dbReference type="NCBI Taxonomy" id="3225"/>
    <lineage>
        <taxon>Eukaryota</taxon>
        <taxon>Viridiplantae</taxon>
        <taxon>Streptophyta</taxon>
        <taxon>Embryophyta</taxon>
        <taxon>Bryophyta</taxon>
        <taxon>Bryophytina</taxon>
        <taxon>Bryopsida</taxon>
        <taxon>Dicranidae</taxon>
        <taxon>Pseudoditrichales</taxon>
        <taxon>Ditrichaceae</taxon>
        <taxon>Ceratodon</taxon>
    </lineage>
</organism>
<comment type="subcellular location">
    <subcellularLocation>
        <location evidence="1">Nucleus</location>
    </subcellularLocation>
</comment>
<keyword evidence="9" id="KW-1185">Reference proteome</keyword>
<proteinExistence type="predicted"/>
<dbReference type="SMART" id="SM00558">
    <property type="entry name" value="JmjC"/>
    <property type="match status" value="1"/>
</dbReference>
<dbReference type="GO" id="GO:0000785">
    <property type="term" value="C:chromatin"/>
    <property type="evidence" value="ECO:0007669"/>
    <property type="project" value="TreeGrafter"/>
</dbReference>
<dbReference type="InterPro" id="IPR003888">
    <property type="entry name" value="FYrich_N"/>
</dbReference>
<feature type="domain" description="JmjN" evidence="6">
    <location>
        <begin position="171"/>
        <end position="212"/>
    </location>
</feature>
<evidence type="ECO:0000256" key="2">
    <source>
        <dbReference type="ARBA" id="ARBA00023002"/>
    </source>
</evidence>
<dbReference type="PANTHER" id="PTHR10694:SF113">
    <property type="entry name" value="PROTEIN JUMONJI"/>
    <property type="match status" value="1"/>
</dbReference>
<protein>
    <recommendedName>
        <fullName evidence="10">Lysine-specific demethylase JMJ16</fullName>
    </recommendedName>
</protein>
<dbReference type="InterPro" id="IPR003889">
    <property type="entry name" value="FYrich_C"/>
</dbReference>
<evidence type="ECO:0000256" key="4">
    <source>
        <dbReference type="ARBA" id="ARBA00023242"/>
    </source>
</evidence>
<dbReference type="GO" id="GO:0034647">
    <property type="term" value="F:histone H3K4me/H3K4me2/H3K4me3 demethylase activity"/>
    <property type="evidence" value="ECO:0007669"/>
    <property type="project" value="TreeGrafter"/>
</dbReference>
<dbReference type="PANTHER" id="PTHR10694">
    <property type="entry name" value="LYSINE-SPECIFIC DEMETHYLASE"/>
    <property type="match status" value="1"/>
</dbReference>
<dbReference type="Gene3D" id="2.60.120.650">
    <property type="entry name" value="Cupin"/>
    <property type="match status" value="1"/>
</dbReference>
<evidence type="ECO:0000313" key="9">
    <source>
        <dbReference type="Proteomes" id="UP000822688"/>
    </source>
</evidence>
<dbReference type="GO" id="GO:0005634">
    <property type="term" value="C:nucleus"/>
    <property type="evidence" value="ECO:0007669"/>
    <property type="project" value="UniProtKB-SubCell"/>
</dbReference>
<dbReference type="SMART" id="SM00541">
    <property type="entry name" value="FYRN"/>
    <property type="match status" value="1"/>
</dbReference>
<dbReference type="GO" id="GO:0010468">
    <property type="term" value="P:regulation of gene expression"/>
    <property type="evidence" value="ECO:0007669"/>
    <property type="project" value="TreeGrafter"/>
</dbReference>
<dbReference type="SMART" id="SM00545">
    <property type="entry name" value="JmjN"/>
    <property type="match status" value="1"/>
</dbReference>
<evidence type="ECO:0000259" key="7">
    <source>
        <dbReference type="PROSITE" id="PS51184"/>
    </source>
</evidence>
<feature type="region of interest" description="Disordered" evidence="5">
    <location>
        <begin position="238"/>
        <end position="272"/>
    </location>
</feature>
<feature type="region of interest" description="Disordered" evidence="5">
    <location>
        <begin position="90"/>
        <end position="126"/>
    </location>
</feature>
<evidence type="ECO:0000256" key="5">
    <source>
        <dbReference type="SAM" id="MobiDB-lite"/>
    </source>
</evidence>
<evidence type="ECO:0000259" key="6">
    <source>
        <dbReference type="PROSITE" id="PS51183"/>
    </source>
</evidence>
<dbReference type="Gene3D" id="3.30.160.360">
    <property type="match status" value="1"/>
</dbReference>
<evidence type="ECO:0000256" key="1">
    <source>
        <dbReference type="ARBA" id="ARBA00004123"/>
    </source>
</evidence>
<evidence type="ECO:0008006" key="10">
    <source>
        <dbReference type="Google" id="ProtNLM"/>
    </source>
</evidence>
<keyword evidence="4" id="KW-0539">Nucleus</keyword>
<dbReference type="EMBL" id="CM026425">
    <property type="protein sequence ID" value="KAG0575877.1"/>
    <property type="molecule type" value="Genomic_DNA"/>
</dbReference>
<gene>
    <name evidence="8" type="ORF">KC19_5G036700</name>
</gene>
<dbReference type="Pfam" id="PF02928">
    <property type="entry name" value="zf-C5HC2"/>
    <property type="match status" value="1"/>
</dbReference>
<dbReference type="Pfam" id="PF05964">
    <property type="entry name" value="FYRN"/>
    <property type="match status" value="1"/>
</dbReference>
<dbReference type="InterPro" id="IPR003347">
    <property type="entry name" value="JmjC_dom"/>
</dbReference>
<dbReference type="SMART" id="SM00542">
    <property type="entry name" value="FYRC"/>
    <property type="match status" value="1"/>
</dbReference>
<accession>A0A8T0HYN0</accession>
<dbReference type="Pfam" id="PF02373">
    <property type="entry name" value="JmjC"/>
    <property type="match status" value="1"/>
</dbReference>
<dbReference type="InterPro" id="IPR004198">
    <property type="entry name" value="Znf_C5HC2"/>
</dbReference>
<dbReference type="Pfam" id="PF02375">
    <property type="entry name" value="JmjN"/>
    <property type="match status" value="1"/>
</dbReference>
<sequence length="1461" mass="162661">MALLPPLADSVRMSATLGLDAHPAFYSSHVDMSATENASHVVLTFNGSGPEEVFQRPMLDTVELNGSLDSQEESPLPRVRRKRVIRRFTESSSEDEYVPKTARRNKSQVSYRESDSSSDGEGGHVRLPHAAATKSELPIGVFRGCPSCRTCQKVVATWRPDAGRRPCIEEAPVFYPNEEEFKHPLRYIATIRARAEPYGICRVVPPPSWKPPCPLRGDSADVQSMQFPTRVQQVHKLQVRQPTAKECSPTKQASKKRRGRGPMGRMSVSAACTPSPPLNDQPEYFGFWPGDPFPLGAFENYANDFKDQYFRISERQRTGSEQEWEPTVEMIEGEYWRIVEQATDQIEVLYGADVETGKFGSGFPKPRAGSEAASHYENSGWNLNNIARYPGSMLSFEEGDISGVLVPWLYIGMCFSSFCWHVEDHHFYSLNCMHWGAPKIWYGVPGFAADKLEAAMKKHLPDLFSEQPDLLHKLVTQLSPSFLKKEGVPVYRVVQQPGDFVITFPNAYHSGFNAGFNVAEAVNVAPVDWLPHGQAAVELYRELHRKTSVSHDKLLLGAAKVAVRMWWHSQQNEMVLSEKERAWASQCQSKDILTSLAGGLEPGLVSSWQAYCGEGGVLAKALKERVDMELARRESLKSTSGETLTLTTKLMDSNYDSTDERECEICKYDLHLSAVGCECCPDRFACLLHGHLLCQCPWSKKTLLYRYHLEQLTLLLAAVEGRPGAVANWTKQDSQQPTLSPPSPREALPSKLVVDKLAGDSKFEGLYPHTSSAVVETSTQLNCTTSTVQNETAIQSGNALGPDLMTQPFRGPFVSMRNPVQATASCVNSVNSPVHQESNDVSSHPQRPVFLRSGHARSIARKDSPELAVSNGFSKKNFLITELVNSARPPASSPSENPQHVNASKAEVILLSDDEEEVTTCKLNEAVEPSFSAHEVPSNYLSRATECATERKTEGDASHGYVEAVAVGANLKQLASTVMVVRSPITERAVHAPLSAGTALKLETERPEELITIARPLNDLVTVVQRGTSSSWTPHRVARVRVKREVDLIHVGRLMVREGWQSRQAIFPAGFKSRVRYINVEDVFKTCIYVSEIIDRGLGARPLFQVTHPTKREVYLHDSIDGCWHEIQNQINEAIIARRSDNSNVQLPPLLPPPSGLEMFGLASTSIIEAVEALDPFHQCLDYWGGKQSLNQRPGIAEHEIRRAGAQRPDLAELEFRRAGIQRPYAGEPEVRRAGIQRPDVAEPEVRRAGIQRPDVAEPEVRRAGIQRPDVAEPEVRRAGIQRPDVAEPEVRRSGIQRPDLAEHEIRQAGIQRPDLAELEFRRPGIQRPDAAGPEIRRGISVGRLKEEALEQPLRVVQDRVPQSRIVNTNSRPSVNISSTKANGSQVCMQEINPVRQGILPNPIIPTERNQNADSILQGLFQRATPAELTVMYRVFTSGTQGTEWRTAFRALTEEIQKRFL</sequence>
<dbReference type="PROSITE" id="PS51543">
    <property type="entry name" value="FYRC"/>
    <property type="match status" value="1"/>
</dbReference>